<comment type="caution">
    <text evidence="1">The sequence shown here is derived from an EMBL/GenBank/DDBJ whole genome shotgun (WGS) entry which is preliminary data.</text>
</comment>
<keyword evidence="1" id="KW-0808">Transferase</keyword>
<evidence type="ECO:0000313" key="2">
    <source>
        <dbReference type="Proteomes" id="UP000305401"/>
    </source>
</evidence>
<organism evidence="1 2">
    <name type="scientific">Muribaculum caecicola</name>
    <dbReference type="NCBI Taxonomy" id="3038144"/>
    <lineage>
        <taxon>Bacteria</taxon>
        <taxon>Pseudomonadati</taxon>
        <taxon>Bacteroidota</taxon>
        <taxon>Bacteroidia</taxon>
        <taxon>Bacteroidales</taxon>
        <taxon>Muribaculaceae</taxon>
        <taxon>Muribaculum</taxon>
    </lineage>
</organism>
<sequence>MAGKIRLSFHSRVLFTVLSLCWLLIGIVMIFQYSREKEFKTEILNIELQQYNDRILEQIRQGGTIDSIIKLTAPPIEGLRLTLIDSSGQVIYDNNDKTPFPTTNHSNRPEIKTARDKGRGFAVERYSESDNETYFYSASKSPDGTILRSAAPYTHSLKEFLQADSSLLWSMTAITLVISVIAFITTHKISTSIMRLNRFAEKAEKGEKIFNDEAFPNDELGSIAGHIVRLYIQRDRQHREALRQEQDKIRLKKQLTNNINHELKTPVASILVCLELLRDHPELPEGKKTELNSLIYTNAQRLSSLLKDISTITRMDDGPEMIQKENVNLYEIITDVVAGEQLRTDMKITVSVPRLTVNGNRQLLESIFRNLIENAISYSGGTEIKIIADNEGNFTVSDNGTGIPEDCLPHIFERFYRIDKGRSRATGGTGLGLSIVRNAVAMHGGRITVANKNGLIFRFRIS</sequence>
<proteinExistence type="predicted"/>
<reference evidence="1" key="1">
    <citation type="submission" date="2019-04" db="EMBL/GenBank/DDBJ databases">
        <title>Microbes associate with the intestines of laboratory mice.</title>
        <authorList>
            <person name="Navarre W."/>
            <person name="Wong E."/>
            <person name="Huang K.C."/>
            <person name="Tropini C."/>
            <person name="Ng K."/>
            <person name="Yu B."/>
        </authorList>
    </citation>
    <scope>NUCLEOTIDE SEQUENCE</scope>
    <source>
        <strain evidence="1">NM86_A22</strain>
    </source>
</reference>
<evidence type="ECO:0000313" key="1">
    <source>
        <dbReference type="EMBL" id="THG53846.1"/>
    </source>
</evidence>
<dbReference type="EMBL" id="SSTG01000029">
    <property type="protein sequence ID" value="THG53846.1"/>
    <property type="molecule type" value="Genomic_DNA"/>
</dbReference>
<dbReference type="Proteomes" id="UP000305401">
    <property type="component" value="Unassembled WGS sequence"/>
</dbReference>
<accession>A0AC61S6X0</accession>
<protein>
    <submittedName>
        <fullName evidence="1">HAMP domain-containing histidine kinase</fullName>
    </submittedName>
</protein>
<keyword evidence="1" id="KW-0418">Kinase</keyword>
<keyword evidence="2" id="KW-1185">Reference proteome</keyword>
<gene>
    <name evidence="1" type="ORF">E5990_03905</name>
</gene>
<name>A0AC61S6X0_9BACT</name>